<dbReference type="EMBL" id="JBCIVJ010000023">
    <property type="protein sequence ID" value="MEN0581567.1"/>
    <property type="molecule type" value="Genomic_DNA"/>
</dbReference>
<dbReference type="PROSITE" id="PS51186">
    <property type="entry name" value="GNAT"/>
    <property type="match status" value="1"/>
</dbReference>
<name>A0ABU9VA52_9ENTR</name>
<dbReference type="InterPro" id="IPR000182">
    <property type="entry name" value="GNAT_dom"/>
</dbReference>
<dbReference type="InterPro" id="IPR051531">
    <property type="entry name" value="N-acetyltransferase"/>
</dbReference>
<comment type="caution">
    <text evidence="2">The sequence shown here is derived from an EMBL/GenBank/DDBJ whole genome shotgun (WGS) entry which is preliminary data.</text>
</comment>
<dbReference type="Pfam" id="PF13302">
    <property type="entry name" value="Acetyltransf_3"/>
    <property type="match status" value="1"/>
</dbReference>
<organism evidence="2 3">
    <name type="scientific">Phytobacter palmae</name>
    <dbReference type="NCBI Taxonomy" id="1855371"/>
    <lineage>
        <taxon>Bacteria</taxon>
        <taxon>Pseudomonadati</taxon>
        <taxon>Pseudomonadota</taxon>
        <taxon>Gammaproteobacteria</taxon>
        <taxon>Enterobacterales</taxon>
        <taxon>Enterobacteriaceae</taxon>
        <taxon>Phytobacter</taxon>
    </lineage>
</organism>
<keyword evidence="3" id="KW-1185">Reference proteome</keyword>
<dbReference type="Proteomes" id="UP001411173">
    <property type="component" value="Unassembled WGS sequence"/>
</dbReference>
<reference evidence="2 3" key="1">
    <citation type="submission" date="2024-02" db="EMBL/GenBank/DDBJ databases">
        <title>Whole genome of MDR Enterobacteriaceae from southern Thailand.</title>
        <authorList>
            <person name="Surachat K."/>
        </authorList>
    </citation>
    <scope>NUCLEOTIDE SEQUENCE [LARGE SCALE GENOMIC DNA]</scope>
    <source>
        <strain evidence="2 3">PSU_29</strain>
    </source>
</reference>
<proteinExistence type="predicted"/>
<dbReference type="InterPro" id="IPR016181">
    <property type="entry name" value="Acyl_CoA_acyltransferase"/>
</dbReference>
<evidence type="ECO:0000313" key="3">
    <source>
        <dbReference type="Proteomes" id="UP001411173"/>
    </source>
</evidence>
<evidence type="ECO:0000259" key="1">
    <source>
        <dbReference type="PROSITE" id="PS51186"/>
    </source>
</evidence>
<dbReference type="SUPFAM" id="SSF55729">
    <property type="entry name" value="Acyl-CoA N-acyltransferases (Nat)"/>
    <property type="match status" value="1"/>
</dbReference>
<accession>A0ABU9VA52</accession>
<feature type="domain" description="N-acetyltransferase" evidence="1">
    <location>
        <begin position="38"/>
        <end position="189"/>
    </location>
</feature>
<sequence>MNAKLIEPLMSDLYLLEPLDKSHAPGMYAGLSIESDYKYIPSNPPASLAELIARYERVSQRHSPDKREIWLNWVIINRKSGAYLGYVQSTIMTDECWAYIAYHVFGAYQRKGVAKQCVRMLIDYLFNHYNLSHVDALIDSRNLASVRLMECLQLKKINELKDADFFKGSTSDEFHYRIFNSEWAMKTCSYDSE</sequence>
<dbReference type="PANTHER" id="PTHR43792:SF1">
    <property type="entry name" value="N-ACETYLTRANSFERASE DOMAIN-CONTAINING PROTEIN"/>
    <property type="match status" value="1"/>
</dbReference>
<gene>
    <name evidence="2" type="ORF">AAIG39_21560</name>
</gene>
<dbReference type="RefSeq" id="WP_343194691.1">
    <property type="nucleotide sequence ID" value="NZ_JBCIVJ010000023.1"/>
</dbReference>
<protein>
    <submittedName>
        <fullName evidence="2">GNAT family N-acetyltransferase</fullName>
    </submittedName>
</protein>
<dbReference type="PANTHER" id="PTHR43792">
    <property type="entry name" value="GNAT FAMILY, PUTATIVE (AFU_ORTHOLOGUE AFUA_3G00765)-RELATED-RELATED"/>
    <property type="match status" value="1"/>
</dbReference>
<evidence type="ECO:0000313" key="2">
    <source>
        <dbReference type="EMBL" id="MEN0581567.1"/>
    </source>
</evidence>
<dbReference type="Gene3D" id="3.40.630.30">
    <property type="match status" value="1"/>
</dbReference>